<accession>A0A840V439</accession>
<dbReference type="AlphaFoldDB" id="A0A840V439"/>
<comment type="caution">
    <text evidence="1">The sequence shown here is derived from an EMBL/GenBank/DDBJ whole genome shotgun (WGS) entry which is preliminary data.</text>
</comment>
<dbReference type="Pfam" id="PF12694">
    <property type="entry name" value="cpYpsA"/>
    <property type="match status" value="1"/>
</dbReference>
<name>A0A840V439_9BACT</name>
<proteinExistence type="predicted"/>
<sequence length="158" mass="17225">MLKKIISGCQTGADIAGIDAAISYDFPYGGWVPKGRRTEAGPLPEKYQVQEMPTAGYPKRTEQNVIDSDGTVIFVRGKLSGGSDLTRKLAEKHKKPWLHLDMLENTVDGATDILLAWLDEMGVEVLNVAGRSASKDGQIYAVVFQVISLALQKLHPTV</sequence>
<reference evidence="1 2" key="1">
    <citation type="submission" date="2020-08" db="EMBL/GenBank/DDBJ databases">
        <title>Genomic Encyclopedia of Type Strains, Phase IV (KMG-IV): sequencing the most valuable type-strain genomes for metagenomic binning, comparative biology and taxonomic classification.</title>
        <authorList>
            <person name="Goeker M."/>
        </authorList>
    </citation>
    <scope>NUCLEOTIDE SEQUENCE [LARGE SCALE GENOMIC DNA]</scope>
    <source>
        <strain evidence="1 2">DSM 28570</strain>
    </source>
</reference>
<keyword evidence="2" id="KW-1185">Reference proteome</keyword>
<dbReference type="EMBL" id="JACHEO010000029">
    <property type="protein sequence ID" value="MBB5349558.1"/>
    <property type="molecule type" value="Genomic_DNA"/>
</dbReference>
<dbReference type="SUPFAM" id="SSF102405">
    <property type="entry name" value="MCP/YpsA-like"/>
    <property type="match status" value="1"/>
</dbReference>
<protein>
    <recommendedName>
        <fullName evidence="3">Molybdenum cofactor carrier</fullName>
    </recommendedName>
</protein>
<gene>
    <name evidence="1" type="ORF">HNQ81_003314</name>
</gene>
<dbReference type="Gene3D" id="3.40.50.450">
    <property type="match status" value="1"/>
</dbReference>
<dbReference type="Proteomes" id="UP000539642">
    <property type="component" value="Unassembled WGS sequence"/>
</dbReference>
<evidence type="ECO:0008006" key="3">
    <source>
        <dbReference type="Google" id="ProtNLM"/>
    </source>
</evidence>
<evidence type="ECO:0000313" key="2">
    <source>
        <dbReference type="Proteomes" id="UP000539642"/>
    </source>
</evidence>
<dbReference type="InterPro" id="IPR024755">
    <property type="entry name" value="cpYpsA"/>
</dbReference>
<evidence type="ECO:0000313" key="1">
    <source>
        <dbReference type="EMBL" id="MBB5349558.1"/>
    </source>
</evidence>
<organism evidence="1 2">
    <name type="scientific">Desulfoprunum benzoelyticum</name>
    <dbReference type="NCBI Taxonomy" id="1506996"/>
    <lineage>
        <taxon>Bacteria</taxon>
        <taxon>Pseudomonadati</taxon>
        <taxon>Thermodesulfobacteriota</taxon>
        <taxon>Desulfobulbia</taxon>
        <taxon>Desulfobulbales</taxon>
        <taxon>Desulfobulbaceae</taxon>
        <taxon>Desulfoprunum</taxon>
    </lineage>
</organism>